<organism evidence="2 3">
    <name type="scientific">Crenobacter cavernae</name>
    <dbReference type="NCBI Taxonomy" id="2290923"/>
    <lineage>
        <taxon>Bacteria</taxon>
        <taxon>Pseudomonadati</taxon>
        <taxon>Pseudomonadota</taxon>
        <taxon>Betaproteobacteria</taxon>
        <taxon>Neisseriales</taxon>
        <taxon>Neisseriaceae</taxon>
        <taxon>Crenobacter</taxon>
    </lineage>
</organism>
<dbReference type="PROSITE" id="PS00177">
    <property type="entry name" value="TOPOISOMERASE_II"/>
    <property type="match status" value="1"/>
</dbReference>
<comment type="caution">
    <text evidence="2">The sequence shown here is derived from an EMBL/GenBank/DDBJ whole genome shotgun (WGS) entry which is preliminary data.</text>
</comment>
<dbReference type="EMBL" id="REGR01000014">
    <property type="protein sequence ID" value="RXZ42674.1"/>
    <property type="molecule type" value="Genomic_DNA"/>
</dbReference>
<protein>
    <submittedName>
        <fullName evidence="2">Uncharacterized protein</fullName>
    </submittedName>
</protein>
<sequence length="95" mass="9896">MIGLNTRFGAFGAIGSVFACLGFALFPFEPLFGVNKSSSDTRAKASRGFFTFLVEGDSAEALVIAGLMMPALISSSLKVIPGSPVTSALHMNMTC</sequence>
<dbReference type="Proteomes" id="UP000290682">
    <property type="component" value="Unassembled WGS sequence"/>
</dbReference>
<evidence type="ECO:0000313" key="3">
    <source>
        <dbReference type="Proteomes" id="UP000290682"/>
    </source>
</evidence>
<keyword evidence="1" id="KW-1133">Transmembrane helix</keyword>
<dbReference type="InterPro" id="IPR018522">
    <property type="entry name" value="TopoIIA_CS"/>
</dbReference>
<keyword evidence="1" id="KW-0472">Membrane</keyword>
<proteinExistence type="predicted"/>
<evidence type="ECO:0000256" key="1">
    <source>
        <dbReference type="SAM" id="Phobius"/>
    </source>
</evidence>
<feature type="transmembrane region" description="Helical" evidence="1">
    <location>
        <begin position="6"/>
        <end position="28"/>
    </location>
</feature>
<keyword evidence="3" id="KW-1185">Reference proteome</keyword>
<name>A0ABY0FD08_9NEIS</name>
<keyword evidence="1" id="KW-0812">Transmembrane</keyword>
<dbReference type="RefSeq" id="WP_129213463.1">
    <property type="nucleotide sequence ID" value="NZ_REGR01000014.1"/>
</dbReference>
<accession>A0ABY0FD08</accession>
<reference evidence="2 3" key="1">
    <citation type="submission" date="2018-10" db="EMBL/GenBank/DDBJ databases">
        <title>Draft genome of Fastidiocella sp. strain 375T, a bacterium isolated from a karstic cave dripping water.</title>
        <authorList>
            <person name="Coelho C."/>
            <person name="Verissimo A."/>
            <person name="Tiago I."/>
        </authorList>
    </citation>
    <scope>NUCLEOTIDE SEQUENCE [LARGE SCALE GENOMIC DNA]</scope>
    <source>
        <strain evidence="2 3">CAVE-375</strain>
    </source>
</reference>
<dbReference type="PROSITE" id="PS51257">
    <property type="entry name" value="PROKAR_LIPOPROTEIN"/>
    <property type="match status" value="1"/>
</dbReference>
<gene>
    <name evidence="2" type="ORF">EBB06_12320</name>
</gene>
<evidence type="ECO:0000313" key="2">
    <source>
        <dbReference type="EMBL" id="RXZ42674.1"/>
    </source>
</evidence>